<feature type="coiled-coil region" evidence="2">
    <location>
        <begin position="1194"/>
        <end position="1221"/>
    </location>
</feature>
<feature type="domain" description="DUF1542" evidence="5">
    <location>
        <begin position="1167"/>
        <end position="1242"/>
    </location>
</feature>
<feature type="compositionally biased region" description="Polar residues" evidence="3">
    <location>
        <begin position="1297"/>
        <end position="1317"/>
    </location>
</feature>
<dbReference type="NCBIfam" id="TIGR01168">
    <property type="entry name" value="YSIRK_signal"/>
    <property type="match status" value="1"/>
</dbReference>
<feature type="region of interest" description="Disordered" evidence="3">
    <location>
        <begin position="1108"/>
        <end position="1128"/>
    </location>
</feature>
<evidence type="ECO:0000313" key="6">
    <source>
        <dbReference type="EMBL" id="KER07271.1"/>
    </source>
</evidence>
<dbReference type="PATRIC" id="fig|28037.94.peg.1266"/>
<feature type="domain" description="DUF1542" evidence="5">
    <location>
        <begin position="1398"/>
        <end position="1473"/>
    </location>
</feature>
<reference evidence="6 7" key="1">
    <citation type="submission" date="2014-05" db="EMBL/GenBank/DDBJ databases">
        <authorList>
            <person name="Daugherty S.C."/>
            <person name="Tallon L.J."/>
            <person name="Sadzewicz L."/>
            <person name="Kilian M."/>
            <person name="Tettelin H."/>
        </authorList>
    </citation>
    <scope>NUCLEOTIDE SEQUENCE [LARGE SCALE GENOMIC DNA]</scope>
    <source>
        <strain evidence="6 7">SK271</strain>
    </source>
</reference>
<feature type="region of interest" description="Disordered" evidence="3">
    <location>
        <begin position="172"/>
        <end position="207"/>
    </location>
</feature>
<feature type="domain" description="DUF1542" evidence="5">
    <location>
        <begin position="781"/>
        <end position="855"/>
    </location>
</feature>
<feature type="region of interest" description="Disordered" evidence="3">
    <location>
        <begin position="63"/>
        <end position="87"/>
    </location>
</feature>
<feature type="domain" description="DUF1542" evidence="5">
    <location>
        <begin position="936"/>
        <end position="1011"/>
    </location>
</feature>
<dbReference type="EMBL" id="JPGW01000013">
    <property type="protein sequence ID" value="KER07271.1"/>
    <property type="molecule type" value="Genomic_DNA"/>
</dbReference>
<feature type="coiled-coil region" evidence="2">
    <location>
        <begin position="874"/>
        <end position="912"/>
    </location>
</feature>
<proteinExistence type="predicted"/>
<evidence type="ECO:0000259" key="4">
    <source>
        <dbReference type="Pfam" id="PF04650"/>
    </source>
</evidence>
<dbReference type="Pfam" id="PF07564">
    <property type="entry name" value="DUF1542"/>
    <property type="match status" value="10"/>
</dbReference>
<evidence type="ECO:0000256" key="2">
    <source>
        <dbReference type="SAM" id="Coils"/>
    </source>
</evidence>
<feature type="coiled-coil region" evidence="2">
    <location>
        <begin position="1329"/>
        <end position="1375"/>
    </location>
</feature>
<dbReference type="Gene3D" id="3.10.20.890">
    <property type="match status" value="2"/>
</dbReference>
<protein>
    <submittedName>
        <fullName evidence="6">Uncharacterized protein</fullName>
    </submittedName>
</protein>
<dbReference type="RefSeq" id="WP_033685349.1">
    <property type="nucleotide sequence ID" value="NZ_JPGW01000013.1"/>
</dbReference>
<organism evidence="6 7">
    <name type="scientific">Streptococcus mitis</name>
    <dbReference type="NCBI Taxonomy" id="28037"/>
    <lineage>
        <taxon>Bacteria</taxon>
        <taxon>Bacillati</taxon>
        <taxon>Bacillota</taxon>
        <taxon>Bacilli</taxon>
        <taxon>Lactobacillales</taxon>
        <taxon>Streptococcaceae</taxon>
        <taxon>Streptococcus</taxon>
        <taxon>Streptococcus mitis group</taxon>
    </lineage>
</organism>
<feature type="coiled-coil region" evidence="2">
    <location>
        <begin position="963"/>
        <end position="990"/>
    </location>
</feature>
<dbReference type="Pfam" id="PF04650">
    <property type="entry name" value="YSIRK_signal"/>
    <property type="match status" value="1"/>
</dbReference>
<feature type="compositionally biased region" description="Basic and acidic residues" evidence="3">
    <location>
        <begin position="70"/>
        <end position="87"/>
    </location>
</feature>
<evidence type="ECO:0000256" key="1">
    <source>
        <dbReference type="ARBA" id="ARBA00022729"/>
    </source>
</evidence>
<sequence>MKNKLSDKSLENQRKEKIMRFSIRKYSFGAASVAVAAFLMFLGNGAVAADQLKVTEESSSKVELAQSGGEKAENQSESKISEPKISKPELDKSQLANYIGEIEGKISSGAYANKTEESVASLAAELANAKATLANASSQEELTSAYQKLVATVNSKLRNKLVEKKEIVSTDTTEGKETVGIKADNTEKPSESNAIENTGANDPRNGSEIEKDTTFRAAVNQDPKVDFTFSIPDEKKIYIYNEEHFSLEIPVYSETGKIRYATIKKGSRQRFPNVAGTDNDLDVEFGFTARVINRAETAGVTSEASQANPAKIVITGRPNDILKKHRDYTKQENQTLNVGTRYIQVVDDQGRENLKKGDSIADPGYFYLVLKAQSKKYSLRSQPTDEKISVTSLTNPTAEDLQKIKDSIQLEYSTTNEDARFADKRGTLVEHPEDVIQSVNIVGNNIVVTFTDGSTKTKPVSEIVQKNVPPVVNLPYSNEANRNIYIYSGEETDLTFTATDESKIKDLKLRGPGDINYNNATSFGLAVGNIVDSAVTSGAGSVSEDKKTATIKMTGTTNLTAGKKWTSVIVAKDDNNGESAPFNGRINATTNPAERQKIEGYVEFVVKNQTTKYDIKTPEGTVSVVDPANVTADEFEKIKEKVKIEYSQTNDDANFTSKRGQAVDNQATRISTITKDANGNLVVTYKDGSTDTKPLSEFTSLNKQPAIDAVNKAAEDKIAEINANTNATAEEKAAAIEKVNADKAKALTAINDNSVTTKAALDNAKTSGTTAISNDNPVVTKKNTAKAAIDSALRAKEAAIDANDDLTTEEKNAAKADAQAKANAAKTAIDNATTNVAVDSAQTAGTTSVSSVMPTAVAKPAAKKAIEDALKAKVAQLDARNDLTTEEKEAAKADAQARATAAKNNIDTATTNSTVDNAKTTGVADVESVNPQASQKKTDAKNAVDEALKAKEAEIDANNDLTAEEKSKAKEDAKSKADVAKQAIDNATTNDAVTQAKNAGAISVDSVTPTPVAKPAAKQAIDDALKAKNDAIDANNDLTDEEKAKAKEDAKAKADAAKQAIDNATTNDAVEQAKNDGATSISSVTPTPTAKPAAKQAIDDALKAKNDAIDSNNDLTAEEKAKAKEDAKAKADAAKQAIDNATTNDAVTQAKNAGATSVDSVTPTPVVKPAAKQAIDDALKAKNDAIDSNNDLTAEEKAKAKEDAKAKADAAKQAIDNATTNDAVTQAKNAGATSVDSVTPTPVVKPAAKQAIDDALKAKNDAIDANNDLTDEEKTAAKADAKAKSDAAKQAIDKATTNDAVTQAKNDGATSVDSVTPTPVAKPAAKKAIDDALKAKNDAIDANNDLTAEEKAKAKEDAKVKADAAKTAIDKATTNAAVEQAKADGATSVSLVTPTAQAKPAAKQAIDDALKAKNDAIDANNDLTAEEKAKAKEDAKVKADAAKTAIDKATTNAAVEQAKADGATSVSLVTPTAQAKPAAKQAIDEALKA</sequence>
<feature type="domain" description="DUF1542" evidence="5">
    <location>
        <begin position="1321"/>
        <end position="1396"/>
    </location>
</feature>
<feature type="domain" description="DUF1542" evidence="5">
    <location>
        <begin position="1013"/>
        <end position="1089"/>
    </location>
</feature>
<dbReference type="Proteomes" id="UP000028067">
    <property type="component" value="Unassembled WGS sequence"/>
</dbReference>
<evidence type="ECO:0000259" key="5">
    <source>
        <dbReference type="Pfam" id="PF07564"/>
    </source>
</evidence>
<feature type="region of interest" description="Disordered" evidence="3">
    <location>
        <begin position="1267"/>
        <end position="1323"/>
    </location>
</feature>
<name>A0A081S8L8_STRMT</name>
<dbReference type="InterPro" id="IPR005877">
    <property type="entry name" value="YSIRK_signal_dom"/>
</dbReference>
<feature type="domain" description="DUF1542" evidence="5">
    <location>
        <begin position="1244"/>
        <end position="1319"/>
    </location>
</feature>
<feature type="compositionally biased region" description="Polar residues" evidence="3">
    <location>
        <begin position="191"/>
        <end position="200"/>
    </location>
</feature>
<feature type="domain" description="DUF1542" evidence="5">
    <location>
        <begin position="703"/>
        <end position="780"/>
    </location>
</feature>
<feature type="compositionally biased region" description="Basic and acidic residues" evidence="3">
    <location>
        <begin position="1272"/>
        <end position="1287"/>
    </location>
</feature>
<feature type="coiled-coil region" evidence="2">
    <location>
        <begin position="112"/>
        <end position="139"/>
    </location>
</feature>
<comment type="caution">
    <text evidence="6">The sequence shown here is derived from an EMBL/GenBank/DDBJ whole genome shotgun (WGS) entry which is preliminary data.</text>
</comment>
<evidence type="ECO:0000313" key="7">
    <source>
        <dbReference type="Proteomes" id="UP000028067"/>
    </source>
</evidence>
<feature type="domain" description="DUF1542" evidence="5">
    <location>
        <begin position="858"/>
        <end position="933"/>
    </location>
</feature>
<accession>A0A081S8L8</accession>
<feature type="coiled-coil region" evidence="2">
    <location>
        <begin position="1406"/>
        <end position="1452"/>
    </location>
</feature>
<dbReference type="InterPro" id="IPR011439">
    <property type="entry name" value="DUF1542"/>
</dbReference>
<feature type="compositionally biased region" description="Basic and acidic residues" evidence="3">
    <location>
        <begin position="172"/>
        <end position="190"/>
    </location>
</feature>
<keyword evidence="1" id="KW-0732">Signal</keyword>
<feature type="region of interest" description="Disordered" evidence="3">
    <location>
        <begin position="1462"/>
        <end position="1489"/>
    </location>
</feature>
<feature type="domain" description="DUF1542" evidence="5">
    <location>
        <begin position="1090"/>
        <end position="1165"/>
    </location>
</feature>
<feature type="compositionally biased region" description="Basic and acidic residues" evidence="3">
    <location>
        <begin position="1117"/>
        <end position="1128"/>
    </location>
</feature>
<keyword evidence="2" id="KW-0175">Coiled coil</keyword>
<feature type="coiled-coil region" evidence="2">
    <location>
        <begin position="1021"/>
        <end position="1067"/>
    </location>
</feature>
<feature type="compositionally biased region" description="Low complexity" evidence="3">
    <location>
        <begin position="1470"/>
        <end position="1481"/>
    </location>
</feature>
<gene>
    <name evidence="6" type="ORF">SK271_1337</name>
</gene>
<feature type="domain" description="YSIRK Gram-positive signal peptide" evidence="4">
    <location>
        <begin position="16"/>
        <end position="41"/>
    </location>
</feature>
<evidence type="ECO:0000256" key="3">
    <source>
        <dbReference type="SAM" id="MobiDB-lite"/>
    </source>
</evidence>